<dbReference type="PROSITE" id="PS01353">
    <property type="entry name" value="HEMATOPO_REC_L_F2"/>
    <property type="match status" value="1"/>
</dbReference>
<keyword evidence="10" id="KW-1015">Disulfide bond</keyword>
<proteinExistence type="inferred from homology"/>
<reference evidence="19 20" key="1">
    <citation type="submission" date="2019-07" db="EMBL/GenBank/DDBJ databases">
        <title>Chromosome genome assembly for large yellow croaker.</title>
        <authorList>
            <person name="Xiao S."/>
        </authorList>
    </citation>
    <scope>NUCLEOTIDE SEQUENCE [LARGE SCALE GENOMIC DNA]</scope>
    <source>
        <strain evidence="19">JMULYC20181020</strain>
        <tissue evidence="19">Muscle</tissue>
    </source>
</reference>
<comment type="subcellular location">
    <subcellularLocation>
        <location evidence="1">Basolateral cell membrane</location>
    </subcellularLocation>
    <subcellularLocation>
        <location evidence="2">Membrane</location>
        <topology evidence="2">Single-pass type I membrane protein</topology>
    </subcellularLocation>
</comment>
<dbReference type="GO" id="GO:0004896">
    <property type="term" value="F:cytokine receptor activity"/>
    <property type="evidence" value="ECO:0007669"/>
    <property type="project" value="InterPro"/>
</dbReference>
<feature type="compositionally biased region" description="Polar residues" evidence="15">
    <location>
        <begin position="859"/>
        <end position="868"/>
    </location>
</feature>
<gene>
    <name evidence="19" type="ORF">D5F01_LYC16201</name>
</gene>
<dbReference type="AlphaFoldDB" id="A0A6G0I0A4"/>
<dbReference type="CDD" id="cd00063">
    <property type="entry name" value="FN3"/>
    <property type="match status" value="3"/>
</dbReference>
<evidence type="ECO:0000256" key="2">
    <source>
        <dbReference type="ARBA" id="ARBA00004479"/>
    </source>
</evidence>
<feature type="region of interest" description="Disordered" evidence="15">
    <location>
        <begin position="841"/>
        <end position="868"/>
    </location>
</feature>
<evidence type="ECO:0000256" key="9">
    <source>
        <dbReference type="ARBA" id="ARBA00023136"/>
    </source>
</evidence>
<dbReference type="InterPro" id="IPR013783">
    <property type="entry name" value="Ig-like_fold"/>
</dbReference>
<dbReference type="InterPro" id="IPR003531">
    <property type="entry name" value="Hempt_rcpt_S_F1_CS"/>
</dbReference>
<evidence type="ECO:0000256" key="3">
    <source>
        <dbReference type="ARBA" id="ARBA00008921"/>
    </source>
</evidence>
<dbReference type="Pfam" id="PF00041">
    <property type="entry name" value="fn3"/>
    <property type="match status" value="1"/>
</dbReference>
<evidence type="ECO:0000256" key="10">
    <source>
        <dbReference type="ARBA" id="ARBA00023157"/>
    </source>
</evidence>
<keyword evidence="12" id="KW-0325">Glycoprotein</keyword>
<dbReference type="PROSITE" id="PS50853">
    <property type="entry name" value="FN3"/>
    <property type="match status" value="2"/>
</dbReference>
<evidence type="ECO:0000256" key="17">
    <source>
        <dbReference type="SAM" id="SignalP"/>
    </source>
</evidence>
<comment type="caution">
    <text evidence="19">The sequence shown here is derived from an EMBL/GenBank/DDBJ whole genome shotgun (WGS) entry which is preliminary data.</text>
</comment>
<accession>A0A6G0I0A4</accession>
<dbReference type="Pfam" id="PF21177">
    <property type="entry name" value="LIF-R_Ig-like"/>
    <property type="match status" value="1"/>
</dbReference>
<evidence type="ECO:0000256" key="5">
    <source>
        <dbReference type="ARBA" id="ARBA00022692"/>
    </source>
</evidence>
<evidence type="ECO:0000256" key="6">
    <source>
        <dbReference type="ARBA" id="ARBA00022729"/>
    </source>
</evidence>
<feature type="domain" description="Fibronectin type-III" evidence="18">
    <location>
        <begin position="308"/>
        <end position="403"/>
    </location>
</feature>
<evidence type="ECO:0000313" key="20">
    <source>
        <dbReference type="Proteomes" id="UP000424527"/>
    </source>
</evidence>
<evidence type="ECO:0000256" key="7">
    <source>
        <dbReference type="ARBA" id="ARBA00022737"/>
    </source>
</evidence>
<feature type="domain" description="Fibronectin type-III" evidence="18">
    <location>
        <begin position="404"/>
        <end position="497"/>
    </location>
</feature>
<keyword evidence="20" id="KW-1185">Reference proteome</keyword>
<dbReference type="Pfam" id="PF17971">
    <property type="entry name" value="LIFR_D2"/>
    <property type="match status" value="1"/>
</dbReference>
<dbReference type="PANTHER" id="PTHR48423">
    <property type="entry name" value="INTERLEUKIN-27 RECEPTOR SUBUNIT ALPHA"/>
    <property type="match status" value="1"/>
</dbReference>
<dbReference type="PROSITE" id="PS01355">
    <property type="entry name" value="HEMATOPO_REC_S_F1"/>
    <property type="match status" value="1"/>
</dbReference>
<dbReference type="GO" id="GO:0016323">
    <property type="term" value="C:basolateral plasma membrane"/>
    <property type="evidence" value="ECO:0007669"/>
    <property type="project" value="UniProtKB-SubCell"/>
</dbReference>
<evidence type="ECO:0000313" key="19">
    <source>
        <dbReference type="EMBL" id="KAE8284767.1"/>
    </source>
</evidence>
<keyword evidence="6 17" id="KW-0732">Signal</keyword>
<dbReference type="Pfam" id="PF25552">
    <property type="entry name" value="LIFR_D4"/>
    <property type="match status" value="1"/>
</dbReference>
<keyword evidence="11" id="KW-0675">Receptor</keyword>
<evidence type="ECO:0000256" key="8">
    <source>
        <dbReference type="ARBA" id="ARBA00022989"/>
    </source>
</evidence>
<keyword evidence="9 16" id="KW-0472">Membrane</keyword>
<evidence type="ECO:0000256" key="12">
    <source>
        <dbReference type="ARBA" id="ARBA00023180"/>
    </source>
</evidence>
<dbReference type="EMBL" id="REGW02000016">
    <property type="protein sequence ID" value="KAE8284767.1"/>
    <property type="molecule type" value="Genomic_DNA"/>
</dbReference>
<evidence type="ECO:0000256" key="16">
    <source>
        <dbReference type="SAM" id="Phobius"/>
    </source>
</evidence>
<feature type="signal peptide" evidence="17">
    <location>
        <begin position="1"/>
        <end position="20"/>
    </location>
</feature>
<dbReference type="SUPFAM" id="SSF49265">
    <property type="entry name" value="Fibronectin type III"/>
    <property type="match status" value="3"/>
</dbReference>
<evidence type="ECO:0000256" key="4">
    <source>
        <dbReference type="ARBA" id="ARBA00019169"/>
    </source>
</evidence>
<dbReference type="InterPro" id="IPR040817">
    <property type="entry name" value="LIFR_D2"/>
</dbReference>
<evidence type="ECO:0000256" key="15">
    <source>
        <dbReference type="SAM" id="MobiDB-lite"/>
    </source>
</evidence>
<keyword evidence="8 16" id="KW-1133">Transmembrane helix</keyword>
<dbReference type="InterPro" id="IPR003529">
    <property type="entry name" value="Hematopoietin_rcpt_Gp130_CS"/>
</dbReference>
<dbReference type="Gene3D" id="2.60.40.10">
    <property type="entry name" value="Immunoglobulins"/>
    <property type="match status" value="7"/>
</dbReference>
<sequence>MIRWFLLFSLFCKSTQDANGQENGVSHCGPQNLTLTSSDQMILLTWEDEPSCSTLHDVLIYELVFLIEDKTVDNVEVAVTPEQIGSTHSWNWTSHLALECASHSVRLRSRYKNQTSSWKHEQKSPEIKTLQEGEVFPKDRVFKVGSTVTFCCVLPEGILFNKMYLNRFESNTTQISNQTYAMTVRLEKAATPSCAIVTCELSDRNKRSPKACVYIGYPPDDRDLQCETRDLRSVECHWNVGRETHVPQKSKTIYHLLGRECVNVKGECKMNVQVDAGERNWTLTAENQLGKVELTDRADLTKRVHMSPPEQLKASTVNARNITLEWVWTEPLYYNLSLICQVNINHSETNTITEKFGVGLHFVVLNDLIPHWTYDVKVRCGTTPHFWKWSSWSTGINFNTKGDVPDALDVWRQVTGNHVIILWKMPLDNQSHGHIEDYEVTWAKTADRKPNRTKFHNKDRAELSLDTSEEYIVTVTARNAYGSSSPSTVVIPSLNPDGTERVNTSQVIGSNGSISLSWSASPTASCGYIVDWCRTLECSNVEWLKVAPGETSASIFSKTFIGGVRYSFSVYACTQEAPVLLERREGYVHEKSMEDNLFKLKFKQQGSDVVVSWDQINLRKQSAFIRGYVLYCEANNKIINNVSTDNTDATSLKVENLSTGFYKFRLKAKTTDGECGTTEIAATLDSQTDTMVSSVVICLVTVFVVLSLITVLCYRHWACIKRKVYPPIPKPVLTEKWFTSQGENHFLRVDQHHSEGDTVNVSELHCNSVALENGYISQENMPFVFSQTPKGYYNQPLKISIPPPLTFTTTAVSSQSEAPCSPFKGVFRNPSYNLIMQKCTTGDQQSNSDPELQEGTPLERSSSGYQPQSITETLTVNQTTDDLESPVSCVSTYILLPKSPSN</sequence>
<comment type="similarity">
    <text evidence="3">Belongs to the type I cytokine receptor family. Type 2 subfamily.</text>
</comment>
<evidence type="ECO:0000256" key="14">
    <source>
        <dbReference type="ARBA" id="ARBA00046724"/>
    </source>
</evidence>
<comment type="subunit">
    <text evidence="14">Present as a mixture of monomers and dimers. The phosphorylated receptor binds a number of SH2 domain-containing proteins such as JAK2, STAT3, PTPN11, and SOCS3. Interaction with SOCS3 inhibits JAK/STAT signaling and MAPK cascade.</text>
</comment>
<feature type="chain" id="PRO_5026182410" description="Leptin receptor" evidence="17">
    <location>
        <begin position="21"/>
        <end position="902"/>
    </location>
</feature>
<dbReference type="InterPro" id="IPR036116">
    <property type="entry name" value="FN3_sf"/>
</dbReference>
<keyword evidence="5 16" id="KW-0812">Transmembrane</keyword>
<dbReference type="SMART" id="SM00060">
    <property type="entry name" value="FN3"/>
    <property type="match status" value="4"/>
</dbReference>
<organism evidence="19 20">
    <name type="scientific">Larimichthys crocea</name>
    <name type="common">Large yellow croaker</name>
    <name type="synonym">Pseudosciaena crocea</name>
    <dbReference type="NCBI Taxonomy" id="215358"/>
    <lineage>
        <taxon>Eukaryota</taxon>
        <taxon>Metazoa</taxon>
        <taxon>Chordata</taxon>
        <taxon>Craniata</taxon>
        <taxon>Vertebrata</taxon>
        <taxon>Euteleostomi</taxon>
        <taxon>Actinopterygii</taxon>
        <taxon>Neopterygii</taxon>
        <taxon>Teleostei</taxon>
        <taxon>Neoteleostei</taxon>
        <taxon>Acanthomorphata</taxon>
        <taxon>Eupercaria</taxon>
        <taxon>Sciaenidae</taxon>
        <taxon>Larimichthys</taxon>
    </lineage>
</organism>
<keyword evidence="7" id="KW-0677">Repeat</keyword>
<protein>
    <recommendedName>
        <fullName evidence="4">Leptin receptor</fullName>
    </recommendedName>
    <alternativeName>
        <fullName evidence="13">OB receptor</fullName>
    </alternativeName>
</protein>
<dbReference type="InterPro" id="IPR048497">
    <property type="entry name" value="LIF-R-like_Ig-like"/>
</dbReference>
<dbReference type="InterPro" id="IPR003961">
    <property type="entry name" value="FN3_dom"/>
</dbReference>
<dbReference type="InterPro" id="IPR052672">
    <property type="entry name" value="Type1_Cytokine_Rcpt_Type2"/>
</dbReference>
<feature type="compositionally biased region" description="Polar residues" evidence="15">
    <location>
        <begin position="841"/>
        <end position="850"/>
    </location>
</feature>
<feature type="transmembrane region" description="Helical" evidence="16">
    <location>
        <begin position="691"/>
        <end position="714"/>
    </location>
</feature>
<evidence type="ECO:0000256" key="1">
    <source>
        <dbReference type="ARBA" id="ARBA00004187"/>
    </source>
</evidence>
<evidence type="ECO:0000256" key="11">
    <source>
        <dbReference type="ARBA" id="ARBA00023170"/>
    </source>
</evidence>
<dbReference type="Proteomes" id="UP000424527">
    <property type="component" value="Unassembled WGS sequence"/>
</dbReference>
<evidence type="ECO:0000259" key="18">
    <source>
        <dbReference type="PROSITE" id="PS50853"/>
    </source>
</evidence>
<name>A0A6G0I0A4_LARCR</name>
<dbReference type="PANTHER" id="PTHR48423:SF1">
    <property type="entry name" value="INTERLEUKIN-27 RECEPTOR SUBUNIT ALPHA"/>
    <property type="match status" value="1"/>
</dbReference>
<evidence type="ECO:0000256" key="13">
    <source>
        <dbReference type="ARBA" id="ARBA00031601"/>
    </source>
</evidence>